<dbReference type="CDD" id="cd03216">
    <property type="entry name" value="ABC_Carb_Monos_I"/>
    <property type="match status" value="1"/>
</dbReference>
<dbReference type="PANTHER" id="PTHR43790:SF3">
    <property type="entry name" value="D-ALLOSE IMPORT ATP-BINDING PROTEIN ALSA-RELATED"/>
    <property type="match status" value="1"/>
</dbReference>
<dbReference type="EMBL" id="BSUM01000001">
    <property type="protein sequence ID" value="GMA32490.1"/>
    <property type="molecule type" value="Genomic_DNA"/>
</dbReference>
<evidence type="ECO:0000256" key="1">
    <source>
        <dbReference type="ARBA" id="ARBA00004202"/>
    </source>
</evidence>
<dbReference type="PROSITE" id="PS50893">
    <property type="entry name" value="ABC_TRANSPORTER_2"/>
    <property type="match status" value="2"/>
</dbReference>
<gene>
    <name evidence="11" type="ORF">GCM10025875_24820</name>
</gene>
<keyword evidence="6" id="KW-0547">Nucleotide-binding</keyword>
<dbReference type="GO" id="GO:0005524">
    <property type="term" value="F:ATP binding"/>
    <property type="evidence" value="ECO:0007669"/>
    <property type="project" value="UniProtKB-KW"/>
</dbReference>
<sequence length="542" mass="57373">MSAPVTAPVTTRGEVVMRAEAVTKAYGGTHALRGVDFELRVGEVTALIGENGAGKSTLMKILAGVEQPSTGTITLDGEPVDFRSPTEAVAHGVAIIHQELNLCPNLSIADNIFLAREETRGGMVDFGAQRRAAAEFLARLEEPLDPTMLAGDLRLGQQQLVEIARALSEDARVLIMDEPTSALSHAEVEVLFRVIRDLTSRGVSIVYISHHLDECLELADTAVVLRDGRIVAEAPMADVDLGWIVTQMVGREEGDLYAPMAHDPGEVLLSVRDLVVADPDTPGRLAVRGVSFDLHAGEVIGIYGLMGAGRTELLEALAGRNRILGGAVELDGVDLARKDVAARIEEGLILVPEDRQRDGLVQTLSVGANMAVSAVTSFVRRGFVSRRAESAAVTETGAKVRVKTASFDAPIGSLSGGNQQKVVIGKALLTSPRVLVLDEPTRGIDVGAKADIFALVAAQARTGRAVLFATSEVGEVLYACDRILVMARGEIVAELDPRTTDRELLMATADTSATATGPAGTADAVEAATFFTDHPTSDEDPR</sequence>
<evidence type="ECO:0000256" key="8">
    <source>
        <dbReference type="ARBA" id="ARBA00022967"/>
    </source>
</evidence>
<keyword evidence="7 11" id="KW-0067">ATP-binding</keyword>
<evidence type="ECO:0000256" key="2">
    <source>
        <dbReference type="ARBA" id="ARBA00022448"/>
    </source>
</evidence>
<dbReference type="Gene3D" id="3.40.50.300">
    <property type="entry name" value="P-loop containing nucleotide triphosphate hydrolases"/>
    <property type="match status" value="2"/>
</dbReference>
<dbReference type="FunFam" id="3.40.50.300:FF:000127">
    <property type="entry name" value="Ribose import ATP-binding protein RbsA"/>
    <property type="match status" value="1"/>
</dbReference>
<dbReference type="RefSeq" id="WP_284251172.1">
    <property type="nucleotide sequence ID" value="NZ_BSUM01000001.1"/>
</dbReference>
<dbReference type="InterPro" id="IPR003593">
    <property type="entry name" value="AAA+_ATPase"/>
</dbReference>
<evidence type="ECO:0000259" key="10">
    <source>
        <dbReference type="PROSITE" id="PS50893"/>
    </source>
</evidence>
<dbReference type="InterPro" id="IPR027417">
    <property type="entry name" value="P-loop_NTPase"/>
</dbReference>
<dbReference type="AlphaFoldDB" id="A0AA37XFZ3"/>
<dbReference type="SUPFAM" id="SSF52540">
    <property type="entry name" value="P-loop containing nucleoside triphosphate hydrolases"/>
    <property type="match status" value="2"/>
</dbReference>
<keyword evidence="12" id="KW-1185">Reference proteome</keyword>
<comment type="subcellular location">
    <subcellularLocation>
        <location evidence="1">Cell membrane</location>
        <topology evidence="1">Peripheral membrane protein</topology>
    </subcellularLocation>
</comment>
<keyword evidence="9" id="KW-0472">Membrane</keyword>
<dbReference type="InterPro" id="IPR003439">
    <property type="entry name" value="ABC_transporter-like_ATP-bd"/>
</dbReference>
<feature type="domain" description="ABC transporter" evidence="10">
    <location>
        <begin position="17"/>
        <end position="252"/>
    </location>
</feature>
<evidence type="ECO:0000256" key="7">
    <source>
        <dbReference type="ARBA" id="ARBA00022840"/>
    </source>
</evidence>
<dbReference type="PROSITE" id="PS00211">
    <property type="entry name" value="ABC_TRANSPORTER_1"/>
    <property type="match status" value="1"/>
</dbReference>
<evidence type="ECO:0000256" key="4">
    <source>
        <dbReference type="ARBA" id="ARBA00022597"/>
    </source>
</evidence>
<reference evidence="11" key="2">
    <citation type="submission" date="2023-02" db="EMBL/GenBank/DDBJ databases">
        <authorList>
            <person name="Sun Q."/>
            <person name="Mori K."/>
        </authorList>
    </citation>
    <scope>NUCLEOTIDE SEQUENCE</scope>
    <source>
        <strain evidence="11">NBRC 112290</strain>
    </source>
</reference>
<accession>A0AA37XFZ3</accession>
<dbReference type="GO" id="GO:0005886">
    <property type="term" value="C:plasma membrane"/>
    <property type="evidence" value="ECO:0007669"/>
    <property type="project" value="UniProtKB-SubCell"/>
</dbReference>
<feature type="domain" description="ABC transporter" evidence="10">
    <location>
        <begin position="269"/>
        <end position="513"/>
    </location>
</feature>
<evidence type="ECO:0000256" key="3">
    <source>
        <dbReference type="ARBA" id="ARBA00022475"/>
    </source>
</evidence>
<organism evidence="11 12">
    <name type="scientific">Litorihabitans aurantiacus</name>
    <dbReference type="NCBI Taxonomy" id="1930061"/>
    <lineage>
        <taxon>Bacteria</taxon>
        <taxon>Bacillati</taxon>
        <taxon>Actinomycetota</taxon>
        <taxon>Actinomycetes</taxon>
        <taxon>Micrococcales</taxon>
        <taxon>Beutenbergiaceae</taxon>
        <taxon>Litorihabitans</taxon>
    </lineage>
</organism>
<evidence type="ECO:0000313" key="12">
    <source>
        <dbReference type="Proteomes" id="UP001157161"/>
    </source>
</evidence>
<keyword evidence="5" id="KW-0677">Repeat</keyword>
<keyword evidence="8" id="KW-1278">Translocase</keyword>
<comment type="caution">
    <text evidence="11">The sequence shown here is derived from an EMBL/GenBank/DDBJ whole genome shotgun (WGS) entry which is preliminary data.</text>
</comment>
<dbReference type="Pfam" id="PF00005">
    <property type="entry name" value="ABC_tran"/>
    <property type="match status" value="2"/>
</dbReference>
<dbReference type="GO" id="GO:0016887">
    <property type="term" value="F:ATP hydrolysis activity"/>
    <property type="evidence" value="ECO:0007669"/>
    <property type="project" value="InterPro"/>
</dbReference>
<dbReference type="InterPro" id="IPR017871">
    <property type="entry name" value="ABC_transporter-like_CS"/>
</dbReference>
<name>A0AA37XFZ3_9MICO</name>
<evidence type="ECO:0000256" key="6">
    <source>
        <dbReference type="ARBA" id="ARBA00022741"/>
    </source>
</evidence>
<dbReference type="SMART" id="SM00382">
    <property type="entry name" value="AAA"/>
    <property type="match status" value="2"/>
</dbReference>
<evidence type="ECO:0000313" key="11">
    <source>
        <dbReference type="EMBL" id="GMA32490.1"/>
    </source>
</evidence>
<dbReference type="InterPro" id="IPR050107">
    <property type="entry name" value="ABC_carbohydrate_import_ATPase"/>
</dbReference>
<dbReference type="Proteomes" id="UP001157161">
    <property type="component" value="Unassembled WGS sequence"/>
</dbReference>
<protein>
    <submittedName>
        <fullName evidence="11">Sugar ABC transporter ATP-binding protein</fullName>
    </submittedName>
</protein>
<keyword evidence="3" id="KW-1003">Cell membrane</keyword>
<dbReference type="CDD" id="cd03215">
    <property type="entry name" value="ABC_Carb_Monos_II"/>
    <property type="match status" value="1"/>
</dbReference>
<keyword evidence="4" id="KW-0762">Sugar transport</keyword>
<evidence type="ECO:0000256" key="9">
    <source>
        <dbReference type="ARBA" id="ARBA00023136"/>
    </source>
</evidence>
<evidence type="ECO:0000256" key="5">
    <source>
        <dbReference type="ARBA" id="ARBA00022737"/>
    </source>
</evidence>
<dbReference type="PANTHER" id="PTHR43790">
    <property type="entry name" value="CARBOHYDRATE TRANSPORT ATP-BINDING PROTEIN MG119-RELATED"/>
    <property type="match status" value="1"/>
</dbReference>
<proteinExistence type="predicted"/>
<reference evidence="11" key="1">
    <citation type="journal article" date="2014" name="Int. J. Syst. Evol. Microbiol.">
        <title>Complete genome sequence of Corynebacterium casei LMG S-19264T (=DSM 44701T), isolated from a smear-ripened cheese.</title>
        <authorList>
            <consortium name="US DOE Joint Genome Institute (JGI-PGF)"/>
            <person name="Walter F."/>
            <person name="Albersmeier A."/>
            <person name="Kalinowski J."/>
            <person name="Ruckert C."/>
        </authorList>
    </citation>
    <scope>NUCLEOTIDE SEQUENCE</scope>
    <source>
        <strain evidence="11">NBRC 112290</strain>
    </source>
</reference>
<keyword evidence="2" id="KW-0813">Transport</keyword>